<evidence type="ECO:0000256" key="3">
    <source>
        <dbReference type="ARBA" id="ARBA00022833"/>
    </source>
</evidence>
<keyword evidence="7" id="KW-0479">Metal-binding</keyword>
<dbReference type="GO" id="GO:0045892">
    <property type="term" value="P:negative regulation of DNA-templated transcription"/>
    <property type="evidence" value="ECO:0007669"/>
    <property type="project" value="TreeGrafter"/>
</dbReference>
<protein>
    <submittedName>
        <fullName evidence="8">Fur family ferric uptake transcriptional regulator</fullName>
    </submittedName>
</protein>
<evidence type="ECO:0000256" key="1">
    <source>
        <dbReference type="ARBA" id="ARBA00007957"/>
    </source>
</evidence>
<feature type="binding site" evidence="7">
    <location>
        <position position="88"/>
    </location>
    <ligand>
        <name>Zn(2+)</name>
        <dbReference type="ChEBI" id="CHEBI:29105"/>
    </ligand>
</feature>
<dbReference type="PANTHER" id="PTHR33202:SF7">
    <property type="entry name" value="FERRIC UPTAKE REGULATION PROTEIN"/>
    <property type="match status" value="1"/>
</dbReference>
<evidence type="ECO:0000256" key="7">
    <source>
        <dbReference type="PIRSR" id="PIRSR602481-1"/>
    </source>
</evidence>
<proteinExistence type="inferred from homology"/>
<evidence type="ECO:0000313" key="8">
    <source>
        <dbReference type="EMBL" id="TCL63174.1"/>
    </source>
</evidence>
<feature type="binding site" evidence="7">
    <location>
        <position position="85"/>
    </location>
    <ligand>
        <name>Zn(2+)</name>
        <dbReference type="ChEBI" id="CHEBI:29105"/>
    </ligand>
</feature>
<sequence length="124" mass="14613">MNKRKTQSKKAILECIQRTGNYGLKSDNIESELPQFNRVTIYRILQSFIDDGIIHKVISDDGKSYYFKCKNCGEKHFHNHYHFKCNICEKVECMDNNIDVEVPKDYKIEHVNFWISGICNSCKK</sequence>
<comment type="caution">
    <text evidence="8">The sequence shown here is derived from an EMBL/GenBank/DDBJ whole genome shotgun (WGS) entry which is preliminary data.</text>
</comment>
<dbReference type="GO" id="GO:0003700">
    <property type="term" value="F:DNA-binding transcription factor activity"/>
    <property type="evidence" value="ECO:0007669"/>
    <property type="project" value="InterPro"/>
</dbReference>
<feature type="binding site" evidence="7">
    <location>
        <position position="119"/>
    </location>
    <ligand>
        <name>Zn(2+)</name>
        <dbReference type="ChEBI" id="CHEBI:29105"/>
    </ligand>
</feature>
<evidence type="ECO:0000256" key="4">
    <source>
        <dbReference type="ARBA" id="ARBA00023015"/>
    </source>
</evidence>
<dbReference type="PANTHER" id="PTHR33202">
    <property type="entry name" value="ZINC UPTAKE REGULATION PROTEIN"/>
    <property type="match status" value="1"/>
</dbReference>
<dbReference type="Gene3D" id="1.10.10.10">
    <property type="entry name" value="Winged helix-like DNA-binding domain superfamily/Winged helix DNA-binding domain"/>
    <property type="match status" value="1"/>
</dbReference>
<accession>A0A4R1RBK7</accession>
<dbReference type="SUPFAM" id="SSF46785">
    <property type="entry name" value="Winged helix' DNA-binding domain"/>
    <property type="match status" value="1"/>
</dbReference>
<dbReference type="InterPro" id="IPR036388">
    <property type="entry name" value="WH-like_DNA-bd_sf"/>
</dbReference>
<keyword evidence="2" id="KW-0678">Repressor</keyword>
<evidence type="ECO:0000313" key="9">
    <source>
        <dbReference type="Proteomes" id="UP000295455"/>
    </source>
</evidence>
<keyword evidence="4" id="KW-0805">Transcription regulation</keyword>
<dbReference type="OrthoDB" id="594893at2"/>
<organism evidence="8 9">
    <name type="scientific">Mariniflexile fucanivorans</name>
    <dbReference type="NCBI Taxonomy" id="264023"/>
    <lineage>
        <taxon>Bacteria</taxon>
        <taxon>Pseudomonadati</taxon>
        <taxon>Bacteroidota</taxon>
        <taxon>Flavobacteriia</taxon>
        <taxon>Flavobacteriales</taxon>
        <taxon>Flavobacteriaceae</taxon>
        <taxon>Mariniflexile</taxon>
    </lineage>
</organism>
<comment type="cofactor">
    <cofactor evidence="7">
        <name>Zn(2+)</name>
        <dbReference type="ChEBI" id="CHEBI:29105"/>
    </cofactor>
    <text evidence="7">Binds 1 zinc ion per subunit.</text>
</comment>
<keyword evidence="5" id="KW-0238">DNA-binding</keyword>
<evidence type="ECO:0000256" key="5">
    <source>
        <dbReference type="ARBA" id="ARBA00023125"/>
    </source>
</evidence>
<name>A0A4R1RBK7_9FLAO</name>
<keyword evidence="9" id="KW-1185">Reference proteome</keyword>
<reference evidence="8 9" key="1">
    <citation type="submission" date="2019-03" db="EMBL/GenBank/DDBJ databases">
        <title>Genomic Encyclopedia of Type Strains, Phase IV (KMG-IV): sequencing the most valuable type-strain genomes for metagenomic binning, comparative biology and taxonomic classification.</title>
        <authorList>
            <person name="Goeker M."/>
        </authorList>
    </citation>
    <scope>NUCLEOTIDE SEQUENCE [LARGE SCALE GENOMIC DNA]</scope>
    <source>
        <strain evidence="8 9">DSM 18792</strain>
    </source>
</reference>
<dbReference type="InterPro" id="IPR043135">
    <property type="entry name" value="Fur_C"/>
</dbReference>
<dbReference type="Proteomes" id="UP000295455">
    <property type="component" value="Unassembled WGS sequence"/>
</dbReference>
<gene>
    <name evidence="8" type="ORF">EV196_110127</name>
</gene>
<dbReference type="GO" id="GO:0000976">
    <property type="term" value="F:transcription cis-regulatory region binding"/>
    <property type="evidence" value="ECO:0007669"/>
    <property type="project" value="TreeGrafter"/>
</dbReference>
<dbReference type="RefSeq" id="WP_132219225.1">
    <property type="nucleotide sequence ID" value="NZ_OX156936.1"/>
</dbReference>
<dbReference type="InterPro" id="IPR002481">
    <property type="entry name" value="FUR"/>
</dbReference>
<dbReference type="GO" id="GO:0008270">
    <property type="term" value="F:zinc ion binding"/>
    <property type="evidence" value="ECO:0007669"/>
    <property type="project" value="TreeGrafter"/>
</dbReference>
<dbReference type="Gene3D" id="3.30.1490.190">
    <property type="match status" value="1"/>
</dbReference>
<keyword evidence="3 7" id="KW-0862">Zinc</keyword>
<dbReference type="GO" id="GO:1900376">
    <property type="term" value="P:regulation of secondary metabolite biosynthetic process"/>
    <property type="evidence" value="ECO:0007669"/>
    <property type="project" value="TreeGrafter"/>
</dbReference>
<dbReference type="InterPro" id="IPR036390">
    <property type="entry name" value="WH_DNA-bd_sf"/>
</dbReference>
<dbReference type="Pfam" id="PF01475">
    <property type="entry name" value="FUR"/>
    <property type="match status" value="1"/>
</dbReference>
<keyword evidence="6" id="KW-0804">Transcription</keyword>
<dbReference type="EMBL" id="SLUP01000010">
    <property type="protein sequence ID" value="TCL63174.1"/>
    <property type="molecule type" value="Genomic_DNA"/>
</dbReference>
<comment type="similarity">
    <text evidence="1">Belongs to the Fur family.</text>
</comment>
<dbReference type="AlphaFoldDB" id="A0A4R1RBK7"/>
<feature type="binding site" evidence="7">
    <location>
        <position position="122"/>
    </location>
    <ligand>
        <name>Zn(2+)</name>
        <dbReference type="ChEBI" id="CHEBI:29105"/>
    </ligand>
</feature>
<evidence type="ECO:0000256" key="6">
    <source>
        <dbReference type="ARBA" id="ARBA00023163"/>
    </source>
</evidence>
<evidence type="ECO:0000256" key="2">
    <source>
        <dbReference type="ARBA" id="ARBA00022491"/>
    </source>
</evidence>